<evidence type="ECO:0000256" key="1">
    <source>
        <dbReference type="SAM" id="MobiDB-lite"/>
    </source>
</evidence>
<protein>
    <submittedName>
        <fullName evidence="2">Uncharacterized protein</fullName>
    </submittedName>
</protein>
<gene>
    <name evidence="2" type="ORF">U0070_000402</name>
</gene>
<evidence type="ECO:0000313" key="2">
    <source>
        <dbReference type="EMBL" id="KAK7811421.1"/>
    </source>
</evidence>
<feature type="region of interest" description="Disordered" evidence="1">
    <location>
        <begin position="54"/>
        <end position="80"/>
    </location>
</feature>
<dbReference type="SUPFAM" id="SSF56024">
    <property type="entry name" value="Phospholipase D/nuclease"/>
    <property type="match status" value="1"/>
</dbReference>
<dbReference type="AlphaFoldDB" id="A0AAW0IAG9"/>
<organism evidence="2 3">
    <name type="scientific">Myodes glareolus</name>
    <name type="common">Bank vole</name>
    <name type="synonym">Clethrionomys glareolus</name>
    <dbReference type="NCBI Taxonomy" id="447135"/>
    <lineage>
        <taxon>Eukaryota</taxon>
        <taxon>Metazoa</taxon>
        <taxon>Chordata</taxon>
        <taxon>Craniata</taxon>
        <taxon>Vertebrata</taxon>
        <taxon>Euteleostomi</taxon>
        <taxon>Mammalia</taxon>
        <taxon>Eutheria</taxon>
        <taxon>Euarchontoglires</taxon>
        <taxon>Glires</taxon>
        <taxon>Rodentia</taxon>
        <taxon>Myomorpha</taxon>
        <taxon>Muroidea</taxon>
        <taxon>Cricetidae</taxon>
        <taxon>Arvicolinae</taxon>
        <taxon>Myodes</taxon>
    </lineage>
</organism>
<accession>A0AAW0IAG9</accession>
<keyword evidence="3" id="KW-1185">Reference proteome</keyword>
<proteinExistence type="predicted"/>
<dbReference type="EMBL" id="JBBHLL010000174">
    <property type="protein sequence ID" value="KAK7811421.1"/>
    <property type="molecule type" value="Genomic_DNA"/>
</dbReference>
<sequence>MMGLDTFNVKQKFFSSNCEPMTSFPVPYDLPPELYGSKDRPWIWNIPYVKAPDTHGNIPQATDEEPTLEESQQQDAPHEAVGLRLSPAAWKLIHPAPHRACHAGQALASCSAYFNERLPEAGSFYSYRNGVN</sequence>
<name>A0AAW0IAG9_MYOGA</name>
<evidence type="ECO:0000313" key="3">
    <source>
        <dbReference type="Proteomes" id="UP001488838"/>
    </source>
</evidence>
<dbReference type="Gene3D" id="3.30.870.10">
    <property type="entry name" value="Endonuclease Chain A"/>
    <property type="match status" value="1"/>
</dbReference>
<dbReference type="Proteomes" id="UP001488838">
    <property type="component" value="Unassembled WGS sequence"/>
</dbReference>
<reference evidence="2 3" key="1">
    <citation type="journal article" date="2023" name="bioRxiv">
        <title>Conserved and derived expression patterns and positive selection on dental genes reveal complex evolutionary context of ever-growing rodent molars.</title>
        <authorList>
            <person name="Calamari Z.T."/>
            <person name="Song A."/>
            <person name="Cohen E."/>
            <person name="Akter M."/>
            <person name="Roy R.D."/>
            <person name="Hallikas O."/>
            <person name="Christensen M.M."/>
            <person name="Li P."/>
            <person name="Marangoni P."/>
            <person name="Jernvall J."/>
            <person name="Klein O.D."/>
        </authorList>
    </citation>
    <scope>NUCLEOTIDE SEQUENCE [LARGE SCALE GENOMIC DNA]</scope>
    <source>
        <strain evidence="2">V071</strain>
    </source>
</reference>
<comment type="caution">
    <text evidence="2">The sequence shown here is derived from an EMBL/GenBank/DDBJ whole genome shotgun (WGS) entry which is preliminary data.</text>
</comment>